<dbReference type="PRINTS" id="PR00344">
    <property type="entry name" value="BCTRLSENSOR"/>
</dbReference>
<sequence>MKGRRSLRARLTVLVAATVAVAIAVCAGACWFIVRSALLEQVDRSLDGPRLRESAWIIDRCLGDTAIGDTPPPRDIPPPGEARPGLGERVLPRGLPPNLPPIQLVDAAGRVCAVGDTAIEVVPADLALAKAPKGAYAAPRDGVTEDGAEVRVMTRSIGSGYAVMEARELGEFQTTLTGLAGILAGVAGLGVVGAATAGRLIARTTLRPVERLTGAVEHIARTEDLGTRIPVEGTDEIARLGASFNAMTAALAGSRERQRRLVADAGHELRTPLTSLRTNVDLLLRSENTGRPLAPAARHRLLGSLKAQFEEMSTLIGDLLQLARGEEEHGPHAELAFHEVVGSAVDRARLRAGDIPIEVDVGPWYVRGDEAALQRAVVNLLDNAVKFSRAPADGPAGENTENTAGENTAGESATGGNATGRDSADGGSGGRGPVVVRLRGGELTVRDHGPGVAQDELPYVFDRFWRSSSARSMPGSGLGLAIVAQAVRDAGGEVVLENAPGGGALARLRLPGAGTLEDLSGSAAAR</sequence>
<dbReference type="SUPFAM" id="SSF47384">
    <property type="entry name" value="Homodimeric domain of signal transducing histidine kinase"/>
    <property type="match status" value="1"/>
</dbReference>
<comment type="caution">
    <text evidence="15">The sequence shown here is derived from an EMBL/GenBank/DDBJ whole genome shotgun (WGS) entry which is preliminary data.</text>
</comment>
<dbReference type="GO" id="GO:0000155">
    <property type="term" value="F:phosphorelay sensor kinase activity"/>
    <property type="evidence" value="ECO:0007669"/>
    <property type="project" value="InterPro"/>
</dbReference>
<evidence type="ECO:0000256" key="1">
    <source>
        <dbReference type="ARBA" id="ARBA00000085"/>
    </source>
</evidence>
<dbReference type="InterPro" id="IPR003660">
    <property type="entry name" value="HAMP_dom"/>
</dbReference>
<evidence type="ECO:0000256" key="12">
    <source>
        <dbReference type="SAM" id="Phobius"/>
    </source>
</evidence>
<keyword evidence="9" id="KW-0902">Two-component regulatory system</keyword>
<keyword evidence="8 12" id="KW-1133">Transmembrane helix</keyword>
<keyword evidence="5" id="KW-0808">Transferase</keyword>
<dbReference type="Gene3D" id="6.10.340.10">
    <property type="match status" value="1"/>
</dbReference>
<dbReference type="PANTHER" id="PTHR45436:SF5">
    <property type="entry name" value="SENSOR HISTIDINE KINASE TRCS"/>
    <property type="match status" value="1"/>
</dbReference>
<dbReference type="InterPro" id="IPR004358">
    <property type="entry name" value="Sig_transdc_His_kin-like_C"/>
</dbReference>
<accession>A0A8J3WBL5</accession>
<keyword evidence="4" id="KW-0597">Phosphoprotein</keyword>
<dbReference type="EC" id="2.7.13.3" evidence="3"/>
<proteinExistence type="predicted"/>
<keyword evidence="16" id="KW-1185">Reference proteome</keyword>
<feature type="compositionally biased region" description="Pro residues" evidence="11">
    <location>
        <begin position="70"/>
        <end position="81"/>
    </location>
</feature>
<evidence type="ECO:0000256" key="2">
    <source>
        <dbReference type="ARBA" id="ARBA00004236"/>
    </source>
</evidence>
<reference evidence="15" key="1">
    <citation type="submission" date="2021-01" db="EMBL/GenBank/DDBJ databases">
        <title>Whole genome shotgun sequence of Planobispora rosea NBRC 15558.</title>
        <authorList>
            <person name="Komaki H."/>
            <person name="Tamura T."/>
        </authorList>
    </citation>
    <scope>NUCLEOTIDE SEQUENCE</scope>
    <source>
        <strain evidence="15">NBRC 15558</strain>
    </source>
</reference>
<dbReference type="CDD" id="cd00082">
    <property type="entry name" value="HisKA"/>
    <property type="match status" value="1"/>
</dbReference>
<protein>
    <recommendedName>
        <fullName evidence="3">histidine kinase</fullName>
        <ecNumber evidence="3">2.7.13.3</ecNumber>
    </recommendedName>
</protein>
<evidence type="ECO:0000256" key="11">
    <source>
        <dbReference type="SAM" id="MobiDB-lite"/>
    </source>
</evidence>
<comment type="catalytic activity">
    <reaction evidence="1">
        <text>ATP + protein L-histidine = ADP + protein N-phospho-L-histidine.</text>
        <dbReference type="EC" id="2.7.13.3"/>
    </reaction>
</comment>
<evidence type="ECO:0000256" key="5">
    <source>
        <dbReference type="ARBA" id="ARBA00022679"/>
    </source>
</evidence>
<dbReference type="Gene3D" id="3.30.565.10">
    <property type="entry name" value="Histidine kinase-like ATPase, C-terminal domain"/>
    <property type="match status" value="1"/>
</dbReference>
<evidence type="ECO:0000256" key="6">
    <source>
        <dbReference type="ARBA" id="ARBA00022692"/>
    </source>
</evidence>
<keyword evidence="7 15" id="KW-0418">Kinase</keyword>
<dbReference type="InterPro" id="IPR050428">
    <property type="entry name" value="TCS_sensor_his_kinase"/>
</dbReference>
<evidence type="ECO:0000313" key="15">
    <source>
        <dbReference type="EMBL" id="GIH83270.1"/>
    </source>
</evidence>
<dbReference type="InterPro" id="IPR036890">
    <property type="entry name" value="HATPase_C_sf"/>
</dbReference>
<feature type="transmembrane region" description="Helical" evidence="12">
    <location>
        <begin position="12"/>
        <end position="34"/>
    </location>
</feature>
<evidence type="ECO:0000259" key="13">
    <source>
        <dbReference type="PROSITE" id="PS50109"/>
    </source>
</evidence>
<dbReference type="Pfam" id="PF02518">
    <property type="entry name" value="HATPase_c"/>
    <property type="match status" value="1"/>
</dbReference>
<dbReference type="SUPFAM" id="SSF55874">
    <property type="entry name" value="ATPase domain of HSP90 chaperone/DNA topoisomerase II/histidine kinase"/>
    <property type="match status" value="1"/>
</dbReference>
<feature type="compositionally biased region" description="Polar residues" evidence="11">
    <location>
        <begin position="399"/>
        <end position="416"/>
    </location>
</feature>
<dbReference type="PROSITE" id="PS50885">
    <property type="entry name" value="HAMP"/>
    <property type="match status" value="1"/>
</dbReference>
<comment type="subcellular location">
    <subcellularLocation>
        <location evidence="2">Cell membrane</location>
    </subcellularLocation>
</comment>
<dbReference type="Pfam" id="PF00672">
    <property type="entry name" value="HAMP"/>
    <property type="match status" value="1"/>
</dbReference>
<dbReference type="PANTHER" id="PTHR45436">
    <property type="entry name" value="SENSOR HISTIDINE KINASE YKOH"/>
    <property type="match status" value="1"/>
</dbReference>
<dbReference type="Proteomes" id="UP000655044">
    <property type="component" value="Unassembled WGS sequence"/>
</dbReference>
<name>A0A8J3WBL5_PLARO</name>
<dbReference type="InterPro" id="IPR003594">
    <property type="entry name" value="HATPase_dom"/>
</dbReference>
<dbReference type="InterPro" id="IPR005467">
    <property type="entry name" value="His_kinase_dom"/>
</dbReference>
<dbReference type="Gene3D" id="1.10.287.130">
    <property type="match status" value="1"/>
</dbReference>
<evidence type="ECO:0000256" key="4">
    <source>
        <dbReference type="ARBA" id="ARBA00022553"/>
    </source>
</evidence>
<dbReference type="SMART" id="SM00388">
    <property type="entry name" value="HisKA"/>
    <property type="match status" value="1"/>
</dbReference>
<feature type="domain" description="HAMP" evidence="14">
    <location>
        <begin position="203"/>
        <end position="256"/>
    </location>
</feature>
<dbReference type="CDD" id="cd06225">
    <property type="entry name" value="HAMP"/>
    <property type="match status" value="1"/>
</dbReference>
<keyword evidence="6 12" id="KW-0812">Transmembrane</keyword>
<dbReference type="InterPro" id="IPR036097">
    <property type="entry name" value="HisK_dim/P_sf"/>
</dbReference>
<evidence type="ECO:0000256" key="3">
    <source>
        <dbReference type="ARBA" id="ARBA00012438"/>
    </source>
</evidence>
<evidence type="ECO:0000256" key="7">
    <source>
        <dbReference type="ARBA" id="ARBA00022777"/>
    </source>
</evidence>
<dbReference type="Pfam" id="PF00512">
    <property type="entry name" value="HisKA"/>
    <property type="match status" value="1"/>
</dbReference>
<dbReference type="GO" id="GO:0005886">
    <property type="term" value="C:plasma membrane"/>
    <property type="evidence" value="ECO:0007669"/>
    <property type="project" value="UniProtKB-SubCell"/>
</dbReference>
<evidence type="ECO:0000256" key="9">
    <source>
        <dbReference type="ARBA" id="ARBA00023012"/>
    </source>
</evidence>
<evidence type="ECO:0000256" key="10">
    <source>
        <dbReference type="ARBA" id="ARBA00023136"/>
    </source>
</evidence>
<dbReference type="CDD" id="cd00075">
    <property type="entry name" value="HATPase"/>
    <property type="match status" value="1"/>
</dbReference>
<feature type="region of interest" description="Disordered" evidence="11">
    <location>
        <begin position="66"/>
        <end position="89"/>
    </location>
</feature>
<dbReference type="AlphaFoldDB" id="A0A8J3WBL5"/>
<feature type="region of interest" description="Disordered" evidence="11">
    <location>
        <begin position="388"/>
        <end position="435"/>
    </location>
</feature>
<organism evidence="15 16">
    <name type="scientific">Planobispora rosea</name>
    <dbReference type="NCBI Taxonomy" id="35762"/>
    <lineage>
        <taxon>Bacteria</taxon>
        <taxon>Bacillati</taxon>
        <taxon>Actinomycetota</taxon>
        <taxon>Actinomycetes</taxon>
        <taxon>Streptosporangiales</taxon>
        <taxon>Streptosporangiaceae</taxon>
        <taxon>Planobispora</taxon>
    </lineage>
</organism>
<gene>
    <name evidence="15" type="ORF">Pro02_16780</name>
</gene>
<keyword evidence="10 12" id="KW-0472">Membrane</keyword>
<dbReference type="RefSeq" id="WP_068924461.1">
    <property type="nucleotide sequence ID" value="NZ_BMQP01000013.1"/>
</dbReference>
<dbReference type="InterPro" id="IPR003661">
    <property type="entry name" value="HisK_dim/P_dom"/>
</dbReference>
<evidence type="ECO:0000259" key="14">
    <source>
        <dbReference type="PROSITE" id="PS50885"/>
    </source>
</evidence>
<dbReference type="SUPFAM" id="SSF158472">
    <property type="entry name" value="HAMP domain-like"/>
    <property type="match status" value="1"/>
</dbReference>
<dbReference type="EMBL" id="BOOI01000012">
    <property type="protein sequence ID" value="GIH83270.1"/>
    <property type="molecule type" value="Genomic_DNA"/>
</dbReference>
<dbReference type="SMART" id="SM00387">
    <property type="entry name" value="HATPase_c"/>
    <property type="match status" value="1"/>
</dbReference>
<feature type="domain" description="Histidine kinase" evidence="13">
    <location>
        <begin position="264"/>
        <end position="514"/>
    </location>
</feature>
<dbReference type="PROSITE" id="PS50109">
    <property type="entry name" value="HIS_KIN"/>
    <property type="match status" value="1"/>
</dbReference>
<evidence type="ECO:0000256" key="8">
    <source>
        <dbReference type="ARBA" id="ARBA00022989"/>
    </source>
</evidence>
<dbReference type="SMART" id="SM00304">
    <property type="entry name" value="HAMP"/>
    <property type="match status" value="1"/>
</dbReference>
<evidence type="ECO:0000313" key="16">
    <source>
        <dbReference type="Proteomes" id="UP000655044"/>
    </source>
</evidence>